<evidence type="ECO:0000259" key="2">
    <source>
        <dbReference type="Pfam" id="PF00665"/>
    </source>
</evidence>
<dbReference type="Pfam" id="PF00665">
    <property type="entry name" value="rve"/>
    <property type="match status" value="1"/>
</dbReference>
<dbReference type="InterPro" id="IPR050900">
    <property type="entry name" value="Transposase_IS3/IS150/IS904"/>
</dbReference>
<protein>
    <submittedName>
        <fullName evidence="4">Transposase InsO family protein/transposase-like protein</fullName>
    </submittedName>
</protein>
<comment type="caution">
    <text evidence="4">The sequence shown here is derived from an EMBL/GenBank/DDBJ whole genome shotgun (WGS) entry which is preliminary data.</text>
</comment>
<feature type="coiled-coil region" evidence="1">
    <location>
        <begin position="61"/>
        <end position="92"/>
    </location>
</feature>
<dbReference type="SUPFAM" id="SSF46689">
    <property type="entry name" value="Homeodomain-like"/>
    <property type="match status" value="1"/>
</dbReference>
<dbReference type="InterPro" id="IPR009057">
    <property type="entry name" value="Homeodomain-like_sf"/>
</dbReference>
<dbReference type="InterPro" id="IPR012337">
    <property type="entry name" value="RNaseH-like_sf"/>
</dbReference>
<dbReference type="GO" id="GO:0015074">
    <property type="term" value="P:DNA integration"/>
    <property type="evidence" value="ECO:0007669"/>
    <property type="project" value="InterPro"/>
</dbReference>
<keyword evidence="5" id="KW-1185">Reference proteome</keyword>
<keyword evidence="1" id="KW-0175">Coiled coil</keyword>
<feature type="domain" description="Integrase catalytic" evidence="2">
    <location>
        <begin position="229"/>
        <end position="324"/>
    </location>
</feature>
<dbReference type="PANTHER" id="PTHR46889">
    <property type="entry name" value="TRANSPOSASE INSF FOR INSERTION SEQUENCE IS3B-RELATED"/>
    <property type="match status" value="1"/>
</dbReference>
<feature type="domain" description="HTH-like" evidence="3">
    <location>
        <begin position="144"/>
        <end position="200"/>
    </location>
</feature>
<dbReference type="InterPro" id="IPR048020">
    <property type="entry name" value="Transpos_IS3"/>
</dbReference>
<gene>
    <name evidence="4" type="ORF">HNP37_004281</name>
</gene>
<dbReference type="Pfam" id="PF13276">
    <property type="entry name" value="HTH_21"/>
    <property type="match status" value="1"/>
</dbReference>
<dbReference type="SUPFAM" id="SSF53098">
    <property type="entry name" value="Ribonuclease H-like"/>
    <property type="match status" value="1"/>
</dbReference>
<accession>A0A7W7J253</accession>
<name>A0A7W7J253_9FLAO</name>
<sequence>MEKPKIYDKDFKEKAVQLGFEIGLKKAAIYLGIRYYSMVKWKKEYLKFGSSSFCGRGSTRLNEEQTKFSKLKRKLKNELKESELKLEIFKNGAKYISQGRLMLYQFIESNEDKYTAGKICKTFGISYLSYTKWKNQILSPRQRRNQLLKEEISSVFYEYKELYGVPRITAELQSRGFKVKEGRIYMYMKQLGLISKIRKDRRPKTSICYNPYAFPNILNQQFTVEESSRVWVSGINRIKTANGLLALTIIMDLFDMKIIGWSLSDGQSIKETTIPAWEMAVKNRKINKELIFHSNHGAQYANKIFTRKLEAYKFIKISMSEKGNYSDSSIAESFFNSLKCDLLDLNMLLSKEKMREKILEYLNKMH</sequence>
<proteinExistence type="predicted"/>
<dbReference type="RefSeq" id="WP_184166886.1">
    <property type="nucleotide sequence ID" value="NZ_JACHLD010000008.1"/>
</dbReference>
<dbReference type="GO" id="GO:0003676">
    <property type="term" value="F:nucleic acid binding"/>
    <property type="evidence" value="ECO:0007669"/>
    <property type="project" value="InterPro"/>
</dbReference>
<dbReference type="InterPro" id="IPR001584">
    <property type="entry name" value="Integrase_cat-core"/>
</dbReference>
<dbReference type="Proteomes" id="UP000561681">
    <property type="component" value="Unassembled WGS sequence"/>
</dbReference>
<dbReference type="AlphaFoldDB" id="A0A7W7J253"/>
<dbReference type="InterPro" id="IPR025948">
    <property type="entry name" value="HTH-like_dom"/>
</dbReference>
<dbReference type="InterPro" id="IPR036397">
    <property type="entry name" value="RNaseH_sf"/>
</dbReference>
<dbReference type="NCBIfam" id="NF033516">
    <property type="entry name" value="transpos_IS3"/>
    <property type="match status" value="1"/>
</dbReference>
<evidence type="ECO:0000313" key="4">
    <source>
        <dbReference type="EMBL" id="MBB4804195.1"/>
    </source>
</evidence>
<evidence type="ECO:0000256" key="1">
    <source>
        <dbReference type="SAM" id="Coils"/>
    </source>
</evidence>
<evidence type="ECO:0000259" key="3">
    <source>
        <dbReference type="Pfam" id="PF13276"/>
    </source>
</evidence>
<dbReference type="Gene3D" id="3.30.420.10">
    <property type="entry name" value="Ribonuclease H-like superfamily/Ribonuclease H"/>
    <property type="match status" value="1"/>
</dbReference>
<reference evidence="4 5" key="1">
    <citation type="submission" date="2020-08" db="EMBL/GenBank/DDBJ databases">
        <title>Functional genomics of gut bacteria from endangered species of beetles.</title>
        <authorList>
            <person name="Carlos-Shanley C."/>
        </authorList>
    </citation>
    <scope>NUCLEOTIDE SEQUENCE [LARGE SCALE GENOMIC DNA]</scope>
    <source>
        <strain evidence="4 5">S00142</strain>
    </source>
</reference>
<evidence type="ECO:0000313" key="5">
    <source>
        <dbReference type="Proteomes" id="UP000561681"/>
    </source>
</evidence>
<dbReference type="EMBL" id="JACHLD010000008">
    <property type="protein sequence ID" value="MBB4804195.1"/>
    <property type="molecule type" value="Genomic_DNA"/>
</dbReference>
<organism evidence="4 5">
    <name type="scientific">Flavobacterium nitrogenifigens</name>
    <dbReference type="NCBI Taxonomy" id="1617283"/>
    <lineage>
        <taxon>Bacteria</taxon>
        <taxon>Pseudomonadati</taxon>
        <taxon>Bacteroidota</taxon>
        <taxon>Flavobacteriia</taxon>
        <taxon>Flavobacteriales</taxon>
        <taxon>Flavobacteriaceae</taxon>
        <taxon>Flavobacterium</taxon>
    </lineage>
</organism>
<dbReference type="PANTHER" id="PTHR46889:SF4">
    <property type="entry name" value="TRANSPOSASE INSO FOR INSERTION SEQUENCE ELEMENT IS911B-RELATED"/>
    <property type="match status" value="1"/>
</dbReference>